<dbReference type="SUPFAM" id="SSF52540">
    <property type="entry name" value="P-loop containing nucleoside triphosphate hydrolases"/>
    <property type="match status" value="1"/>
</dbReference>
<dbReference type="GO" id="GO:0005886">
    <property type="term" value="C:plasma membrane"/>
    <property type="evidence" value="ECO:0007669"/>
    <property type="project" value="TreeGrafter"/>
</dbReference>
<proteinExistence type="predicted"/>
<dbReference type="GO" id="GO:0005524">
    <property type="term" value="F:ATP binding"/>
    <property type="evidence" value="ECO:0007669"/>
    <property type="project" value="UniProtKB-KW"/>
</dbReference>
<dbReference type="RefSeq" id="WP_092374481.1">
    <property type="nucleotide sequence ID" value="NZ_FORX01000008.1"/>
</dbReference>
<dbReference type="PANTHER" id="PTHR45772">
    <property type="entry name" value="CONSERVED COMPONENT OF ABC TRANSPORTER FOR NATURAL AMINO ACIDS-RELATED"/>
    <property type="match status" value="1"/>
</dbReference>
<evidence type="ECO:0000256" key="3">
    <source>
        <dbReference type="ARBA" id="ARBA00022840"/>
    </source>
</evidence>
<dbReference type="Pfam" id="PF00005">
    <property type="entry name" value="ABC_tran"/>
    <property type="match status" value="1"/>
</dbReference>
<evidence type="ECO:0000256" key="2">
    <source>
        <dbReference type="ARBA" id="ARBA00022741"/>
    </source>
</evidence>
<keyword evidence="1" id="KW-0813">Transport</keyword>
<gene>
    <name evidence="5" type="ORF">SAMN04488082_1085</name>
</gene>
<keyword evidence="3 5" id="KW-0067">ATP-binding</keyword>
<dbReference type="FunFam" id="3.40.50.300:FF:000421">
    <property type="entry name" value="Branched-chain amino acid ABC transporter ATP-binding protein"/>
    <property type="match status" value="1"/>
</dbReference>
<organism evidence="5 6">
    <name type="scientific">Desulfomicrobium apsheronum</name>
    <dbReference type="NCBI Taxonomy" id="52560"/>
    <lineage>
        <taxon>Bacteria</taxon>
        <taxon>Pseudomonadati</taxon>
        <taxon>Thermodesulfobacteriota</taxon>
        <taxon>Desulfovibrionia</taxon>
        <taxon>Desulfovibrionales</taxon>
        <taxon>Desulfomicrobiaceae</taxon>
        <taxon>Desulfomicrobium</taxon>
    </lineage>
</organism>
<accession>A0A1I3UHP9</accession>
<dbReference type="STRING" id="52560.SAMN04488082_1085"/>
<dbReference type="Proteomes" id="UP000198635">
    <property type="component" value="Unassembled WGS sequence"/>
</dbReference>
<dbReference type="InterPro" id="IPR051120">
    <property type="entry name" value="ABC_AA/LPS_Transport"/>
</dbReference>
<evidence type="ECO:0000256" key="1">
    <source>
        <dbReference type="ARBA" id="ARBA00022448"/>
    </source>
</evidence>
<dbReference type="InterPro" id="IPR003439">
    <property type="entry name" value="ABC_transporter-like_ATP-bd"/>
</dbReference>
<sequence>MDSAILGCSGICVRFGGVQALADIHFEAMRDEITAIIGPNGAGKTTLLNAISGMVTPSHGTLTFEGHGITALPAHERAWSGMVRTFQNLEIFSNMTVLENVAMGCHGRLSLPAWHSLLRTPKSRRLEDEVRREALEALDFVGMSDLASATAKDLAFGKQRLLELARALAARPKLLLLDEPAAGLNIAETQVLADLIMRIRDTYNLSVILVEHDMELVMRISDSILVLCFGQTISRGTPAQVQKDPKVIAAYLGGDED</sequence>
<reference evidence="6" key="1">
    <citation type="submission" date="2016-10" db="EMBL/GenBank/DDBJ databases">
        <authorList>
            <person name="Varghese N."/>
            <person name="Submissions S."/>
        </authorList>
    </citation>
    <scope>NUCLEOTIDE SEQUENCE [LARGE SCALE GENOMIC DNA]</scope>
    <source>
        <strain evidence="6">DSM 5918</strain>
    </source>
</reference>
<keyword evidence="6" id="KW-1185">Reference proteome</keyword>
<dbReference type="InterPro" id="IPR032823">
    <property type="entry name" value="BCA_ABC_TP_C"/>
</dbReference>
<dbReference type="OrthoDB" id="9809450at2"/>
<evidence type="ECO:0000313" key="5">
    <source>
        <dbReference type="EMBL" id="SFJ83014.1"/>
    </source>
</evidence>
<dbReference type="AlphaFoldDB" id="A0A1I3UHP9"/>
<name>A0A1I3UHP9_9BACT</name>
<dbReference type="InterPro" id="IPR027417">
    <property type="entry name" value="P-loop_NTPase"/>
</dbReference>
<dbReference type="PROSITE" id="PS50893">
    <property type="entry name" value="ABC_TRANSPORTER_2"/>
    <property type="match status" value="1"/>
</dbReference>
<dbReference type="EMBL" id="FORX01000008">
    <property type="protein sequence ID" value="SFJ83014.1"/>
    <property type="molecule type" value="Genomic_DNA"/>
</dbReference>
<feature type="domain" description="ABC transporter" evidence="4">
    <location>
        <begin position="6"/>
        <end position="254"/>
    </location>
</feature>
<evidence type="ECO:0000259" key="4">
    <source>
        <dbReference type="PROSITE" id="PS50893"/>
    </source>
</evidence>
<keyword evidence="2" id="KW-0547">Nucleotide-binding</keyword>
<dbReference type="InterPro" id="IPR003593">
    <property type="entry name" value="AAA+_ATPase"/>
</dbReference>
<dbReference type="GO" id="GO:0016887">
    <property type="term" value="F:ATP hydrolysis activity"/>
    <property type="evidence" value="ECO:0007669"/>
    <property type="project" value="InterPro"/>
</dbReference>
<protein>
    <submittedName>
        <fullName evidence="5">Amino acid/amide ABC transporter ATP-binding protein 1, HAAT family</fullName>
    </submittedName>
</protein>
<dbReference type="CDD" id="cd03219">
    <property type="entry name" value="ABC_Mj1267_LivG_branched"/>
    <property type="match status" value="1"/>
</dbReference>
<dbReference type="Gene3D" id="3.40.50.300">
    <property type="entry name" value="P-loop containing nucleotide triphosphate hydrolases"/>
    <property type="match status" value="1"/>
</dbReference>
<evidence type="ECO:0000313" key="6">
    <source>
        <dbReference type="Proteomes" id="UP000198635"/>
    </source>
</evidence>
<dbReference type="Pfam" id="PF12399">
    <property type="entry name" value="BCA_ABC_TP_C"/>
    <property type="match status" value="1"/>
</dbReference>
<dbReference type="SMART" id="SM00382">
    <property type="entry name" value="AAA"/>
    <property type="match status" value="1"/>
</dbReference>
<dbReference type="PANTHER" id="PTHR45772:SF9">
    <property type="entry name" value="CONSERVED COMPONENT OF ABC TRANSPORTER FOR NATURAL AMINO ACIDS"/>
    <property type="match status" value="1"/>
</dbReference>